<dbReference type="RefSeq" id="WP_051043521.1">
    <property type="nucleotide sequence ID" value="NZ_JAAXOR010000007.1"/>
</dbReference>
<reference evidence="2 3" key="1">
    <citation type="submission" date="2017-07" db="EMBL/GenBank/DDBJ databases">
        <title>First draft Genome Sequence of Nocardia cerradoensis isolated from human infection.</title>
        <authorList>
            <person name="Carrasco G."/>
        </authorList>
    </citation>
    <scope>NUCLEOTIDE SEQUENCE [LARGE SCALE GENOMIC DNA]</scope>
    <source>
        <strain evidence="2 3">CNM20130759</strain>
    </source>
</reference>
<dbReference type="Proteomes" id="UP000215506">
    <property type="component" value="Unassembled WGS sequence"/>
</dbReference>
<evidence type="ECO:0000313" key="3">
    <source>
        <dbReference type="Proteomes" id="UP000215506"/>
    </source>
</evidence>
<gene>
    <name evidence="2" type="ORF">B7C42_08104</name>
</gene>
<dbReference type="InterPro" id="IPR007499">
    <property type="entry name" value="ERF_bacteria_virus"/>
</dbReference>
<protein>
    <recommendedName>
        <fullName evidence="4">ERF family protein</fullName>
    </recommendedName>
</protein>
<proteinExistence type="predicted"/>
<accession>A0A231GT72</accession>
<organism evidence="2 3">
    <name type="scientific">Nocardia cerradoensis</name>
    <dbReference type="NCBI Taxonomy" id="85688"/>
    <lineage>
        <taxon>Bacteria</taxon>
        <taxon>Bacillati</taxon>
        <taxon>Actinomycetota</taxon>
        <taxon>Actinomycetes</taxon>
        <taxon>Mycobacteriales</taxon>
        <taxon>Nocardiaceae</taxon>
        <taxon>Nocardia</taxon>
    </lineage>
</organism>
<name>A0A231GT72_9NOCA</name>
<evidence type="ECO:0000313" key="2">
    <source>
        <dbReference type="EMBL" id="OXR39816.1"/>
    </source>
</evidence>
<dbReference type="AlphaFoldDB" id="A0A231GT72"/>
<evidence type="ECO:0000256" key="1">
    <source>
        <dbReference type="SAM" id="MobiDB-lite"/>
    </source>
</evidence>
<dbReference type="EMBL" id="NGAF01000060">
    <property type="protein sequence ID" value="OXR39816.1"/>
    <property type="molecule type" value="Genomic_DNA"/>
</dbReference>
<evidence type="ECO:0008006" key="4">
    <source>
        <dbReference type="Google" id="ProtNLM"/>
    </source>
</evidence>
<keyword evidence="3" id="KW-1185">Reference proteome</keyword>
<comment type="caution">
    <text evidence="2">The sequence shown here is derived from an EMBL/GenBank/DDBJ whole genome shotgun (WGS) entry which is preliminary data.</text>
</comment>
<sequence>MADAKPTVFEAFSAVQGEIQAIEKNEHNSQQGFNFRGIDAVMNAVGPVLREHGVFIIPRGLSIQFERYETKSKTAMRNATVEMEYTVFGPAGDSFTGSAYGEAADSGDKAVSKAQSVAFRTFLLQGLTIPTRQDDPDASSHDRVTFSQEAQDARDDLTELCAQLGIHPRKAMRDFADANGGLDIRQATDPGPIRGLANRYRAENPAPDFAENQGAAGDEPA</sequence>
<dbReference type="Pfam" id="PF04404">
    <property type="entry name" value="ERF"/>
    <property type="match status" value="1"/>
</dbReference>
<feature type="region of interest" description="Disordered" evidence="1">
    <location>
        <begin position="182"/>
        <end position="221"/>
    </location>
</feature>